<geneLocation type="plasmid" evidence="1">
    <name>unnamed1</name>
</geneLocation>
<keyword evidence="1" id="KW-0614">Plasmid</keyword>
<dbReference type="RefSeq" id="WP_016921290.1">
    <property type="nucleotide sequence ID" value="NZ_CP044332.1"/>
</dbReference>
<reference evidence="1 2" key="1">
    <citation type="submission" date="2019-09" db="EMBL/GenBank/DDBJ databases">
        <title>Isolation and complete genome sequencing of Methylocystis species.</title>
        <authorList>
            <person name="Rumah B.L."/>
            <person name="Stead C.E."/>
            <person name="Stevens B.C."/>
            <person name="Minton N.P."/>
            <person name="Grosse-Honebrink A."/>
            <person name="Zhang Y."/>
        </authorList>
    </citation>
    <scope>NUCLEOTIDE SEQUENCE [LARGE SCALE GENOMIC DNA]</scope>
    <source>
        <strain evidence="1 2">BRCS2</strain>
        <plasmid evidence="1 2">unnamed1</plasmid>
    </source>
</reference>
<dbReference type="KEGG" id="mpar:F7D14_20190"/>
<gene>
    <name evidence="1" type="ORF">F7D14_20190</name>
</gene>
<keyword evidence="2" id="KW-1185">Reference proteome</keyword>
<dbReference type="EMBL" id="CP044332">
    <property type="protein sequence ID" value="QGM99914.1"/>
    <property type="molecule type" value="Genomic_DNA"/>
</dbReference>
<dbReference type="AlphaFoldDB" id="A0A6B8M753"/>
<evidence type="ECO:0000313" key="2">
    <source>
        <dbReference type="Proteomes" id="UP000422569"/>
    </source>
</evidence>
<protein>
    <submittedName>
        <fullName evidence="1">Uncharacterized protein</fullName>
    </submittedName>
</protein>
<name>A0A6B8M753_9HYPH</name>
<dbReference type="Proteomes" id="UP000422569">
    <property type="component" value="Plasmid unnamed1"/>
</dbReference>
<proteinExistence type="predicted"/>
<sequence length="90" mass="9502">MNTDPEGKIVGTANLQLDNGKLLTYTIWGYVKDALYKIEMSDRSNGKTVVSGMGTFPLAETNPTGSSAQPSATAASNSSYALDFNCGKAF</sequence>
<dbReference type="GeneID" id="42570746"/>
<evidence type="ECO:0000313" key="1">
    <source>
        <dbReference type="EMBL" id="QGM99914.1"/>
    </source>
</evidence>
<accession>A0A6B8M753</accession>
<organism evidence="1 2">
    <name type="scientific">Methylocystis parvus</name>
    <dbReference type="NCBI Taxonomy" id="134"/>
    <lineage>
        <taxon>Bacteria</taxon>
        <taxon>Pseudomonadati</taxon>
        <taxon>Pseudomonadota</taxon>
        <taxon>Alphaproteobacteria</taxon>
        <taxon>Hyphomicrobiales</taxon>
        <taxon>Methylocystaceae</taxon>
        <taxon>Methylocystis</taxon>
    </lineage>
</organism>